<dbReference type="AlphaFoldDB" id="A0A6G1D0R1"/>
<evidence type="ECO:0000313" key="1">
    <source>
        <dbReference type="EMBL" id="KAF0905907.1"/>
    </source>
</evidence>
<accession>A0A6G1D0R1</accession>
<organism evidence="1 2">
    <name type="scientific">Oryza meyeriana var. granulata</name>
    <dbReference type="NCBI Taxonomy" id="110450"/>
    <lineage>
        <taxon>Eukaryota</taxon>
        <taxon>Viridiplantae</taxon>
        <taxon>Streptophyta</taxon>
        <taxon>Embryophyta</taxon>
        <taxon>Tracheophyta</taxon>
        <taxon>Spermatophyta</taxon>
        <taxon>Magnoliopsida</taxon>
        <taxon>Liliopsida</taxon>
        <taxon>Poales</taxon>
        <taxon>Poaceae</taxon>
        <taxon>BOP clade</taxon>
        <taxon>Oryzoideae</taxon>
        <taxon>Oryzeae</taxon>
        <taxon>Oryzinae</taxon>
        <taxon>Oryza</taxon>
        <taxon>Oryza meyeriana</taxon>
    </lineage>
</organism>
<reference evidence="1 2" key="1">
    <citation type="submission" date="2019-11" db="EMBL/GenBank/DDBJ databases">
        <title>Whole genome sequence of Oryza granulata.</title>
        <authorList>
            <person name="Li W."/>
        </authorList>
    </citation>
    <scope>NUCLEOTIDE SEQUENCE [LARGE SCALE GENOMIC DNA]</scope>
    <source>
        <strain evidence="2">cv. Menghai</strain>
        <tissue evidence="1">Leaf</tissue>
    </source>
</reference>
<evidence type="ECO:0000313" key="2">
    <source>
        <dbReference type="Proteomes" id="UP000479710"/>
    </source>
</evidence>
<comment type="caution">
    <text evidence="1">The sequence shown here is derived from an EMBL/GenBank/DDBJ whole genome shotgun (WGS) entry which is preliminary data.</text>
</comment>
<dbReference type="InterPro" id="IPR053253">
    <property type="entry name" value="Sex_diff_modulator"/>
</dbReference>
<keyword evidence="2" id="KW-1185">Reference proteome</keyword>
<dbReference type="Proteomes" id="UP000479710">
    <property type="component" value="Unassembled WGS sequence"/>
</dbReference>
<proteinExistence type="predicted"/>
<protein>
    <submittedName>
        <fullName evidence="1">Uncharacterized protein</fullName>
    </submittedName>
</protein>
<dbReference type="EMBL" id="SPHZ02000007">
    <property type="protein sequence ID" value="KAF0905907.1"/>
    <property type="molecule type" value="Genomic_DNA"/>
</dbReference>
<gene>
    <name evidence="1" type="ORF">E2562_008935</name>
</gene>
<sequence>MEDLGADDLFLCPNSGRCVLSWTPGMAMIEQSLRGKALVVSILSGRREVSPAMVVEELGSSCGILLGNVRVEVTRPSNFLITFTSDVDCSAVLDQTRQFQVAGAQLSFRLCTRMAFVVMLAIKGLPAHACESEALKQILNKLDCQLIEIFEPADAFMTEVLAWATKPSST</sequence>
<dbReference type="PANTHER" id="PTHR33087">
    <property type="entry name" value="OS07G0539200 PROTEIN"/>
    <property type="match status" value="1"/>
</dbReference>
<name>A0A6G1D0R1_9ORYZ</name>
<dbReference type="OrthoDB" id="696471at2759"/>
<dbReference type="PANTHER" id="PTHR33087:SF46">
    <property type="entry name" value="OS07G0539200 PROTEIN"/>
    <property type="match status" value="1"/>
</dbReference>